<dbReference type="EMBL" id="JAAXZR010000027">
    <property type="protein sequence ID" value="NLT80396.1"/>
    <property type="molecule type" value="Genomic_DNA"/>
</dbReference>
<organism evidence="9 10">
    <name type="scientific">Bifidobacterium crudilactis</name>
    <dbReference type="NCBI Taxonomy" id="327277"/>
    <lineage>
        <taxon>Bacteria</taxon>
        <taxon>Bacillati</taxon>
        <taxon>Actinomycetota</taxon>
        <taxon>Actinomycetes</taxon>
        <taxon>Bifidobacteriales</taxon>
        <taxon>Bifidobacteriaceae</taxon>
        <taxon>Bifidobacterium</taxon>
    </lineage>
</organism>
<comment type="similarity">
    <text evidence="7">Belongs to the binding-protein-dependent transport system permease family.</text>
</comment>
<dbReference type="PANTHER" id="PTHR30151">
    <property type="entry name" value="ALKANE SULFONATE ABC TRANSPORTER-RELATED, MEMBRANE SUBUNIT"/>
    <property type="match status" value="1"/>
</dbReference>
<keyword evidence="3" id="KW-1003">Cell membrane</keyword>
<evidence type="ECO:0000259" key="8">
    <source>
        <dbReference type="PROSITE" id="PS50928"/>
    </source>
</evidence>
<dbReference type="GO" id="GO:0055085">
    <property type="term" value="P:transmembrane transport"/>
    <property type="evidence" value="ECO:0007669"/>
    <property type="project" value="InterPro"/>
</dbReference>
<evidence type="ECO:0000256" key="3">
    <source>
        <dbReference type="ARBA" id="ARBA00022475"/>
    </source>
</evidence>
<dbReference type="SUPFAM" id="SSF161098">
    <property type="entry name" value="MetI-like"/>
    <property type="match status" value="1"/>
</dbReference>
<dbReference type="InterPro" id="IPR000515">
    <property type="entry name" value="MetI-like"/>
</dbReference>
<sequence length="262" mass="27674">MTASPAGHRRSGRLASWLLPPSLLIVLLLAVWEAAVRYSGISPRTVPAPSAIVSATVETWPGLMEASAVTAYEGILGFTAAVVLGVGIGMAMYVWKGVRASVYPLLAGAQTIPLITIAPLFIIWFGFEPAGKVVITAVFAIFPIAVQTFRGLSAVPRFFSDVALTCGATRSWTLWHVTLRVAAPQIFTGLRVSAAYVFATAATAEYLGARNGLGIWLQAAFNSFRTPLIFSATLVIVVLTGLLLGLISLAELLVIGADNQDS</sequence>
<evidence type="ECO:0000256" key="6">
    <source>
        <dbReference type="ARBA" id="ARBA00023136"/>
    </source>
</evidence>
<feature type="transmembrane region" description="Helical" evidence="7">
    <location>
        <begin position="74"/>
        <end position="95"/>
    </location>
</feature>
<feature type="transmembrane region" description="Helical" evidence="7">
    <location>
        <begin position="133"/>
        <end position="152"/>
    </location>
</feature>
<dbReference type="Gene3D" id="1.10.3720.10">
    <property type="entry name" value="MetI-like"/>
    <property type="match status" value="1"/>
</dbReference>
<dbReference type="GO" id="GO:0005886">
    <property type="term" value="C:plasma membrane"/>
    <property type="evidence" value="ECO:0007669"/>
    <property type="project" value="UniProtKB-SubCell"/>
</dbReference>
<evidence type="ECO:0000256" key="7">
    <source>
        <dbReference type="RuleBase" id="RU363032"/>
    </source>
</evidence>
<keyword evidence="5 7" id="KW-1133">Transmembrane helix</keyword>
<keyword evidence="6 7" id="KW-0472">Membrane</keyword>
<dbReference type="Proteomes" id="UP000767327">
    <property type="component" value="Unassembled WGS sequence"/>
</dbReference>
<name>A0A971D0N7_9BIFI</name>
<evidence type="ECO:0000313" key="10">
    <source>
        <dbReference type="Proteomes" id="UP000767327"/>
    </source>
</evidence>
<dbReference type="InterPro" id="IPR035906">
    <property type="entry name" value="MetI-like_sf"/>
</dbReference>
<evidence type="ECO:0000256" key="2">
    <source>
        <dbReference type="ARBA" id="ARBA00022448"/>
    </source>
</evidence>
<feature type="domain" description="ABC transmembrane type-1" evidence="8">
    <location>
        <begin position="67"/>
        <end position="248"/>
    </location>
</feature>
<gene>
    <name evidence="9" type="ORF">GXW98_08975</name>
</gene>
<dbReference type="RefSeq" id="WP_273174566.1">
    <property type="nucleotide sequence ID" value="NZ_JAAXZR010000027.1"/>
</dbReference>
<dbReference type="AlphaFoldDB" id="A0A971D0N7"/>
<dbReference type="PROSITE" id="PS50928">
    <property type="entry name" value="ABC_TM1"/>
    <property type="match status" value="1"/>
</dbReference>
<evidence type="ECO:0000256" key="1">
    <source>
        <dbReference type="ARBA" id="ARBA00004651"/>
    </source>
</evidence>
<protein>
    <submittedName>
        <fullName evidence="9">ABC transporter permease</fullName>
    </submittedName>
</protein>
<dbReference type="CDD" id="cd06261">
    <property type="entry name" value="TM_PBP2"/>
    <property type="match status" value="1"/>
</dbReference>
<feature type="transmembrane region" description="Helical" evidence="7">
    <location>
        <begin position="12"/>
        <end position="32"/>
    </location>
</feature>
<reference evidence="9" key="2">
    <citation type="submission" date="2020-01" db="EMBL/GenBank/DDBJ databases">
        <authorList>
            <person name="Campanaro S."/>
        </authorList>
    </citation>
    <scope>NUCLEOTIDE SEQUENCE</scope>
    <source>
        <strain evidence="9">AS01afH2WH_6</strain>
    </source>
</reference>
<evidence type="ECO:0000256" key="5">
    <source>
        <dbReference type="ARBA" id="ARBA00022989"/>
    </source>
</evidence>
<evidence type="ECO:0000256" key="4">
    <source>
        <dbReference type="ARBA" id="ARBA00022692"/>
    </source>
</evidence>
<comment type="caution">
    <text evidence="9">The sequence shown here is derived from an EMBL/GenBank/DDBJ whole genome shotgun (WGS) entry which is preliminary data.</text>
</comment>
<dbReference type="Pfam" id="PF00528">
    <property type="entry name" value="BPD_transp_1"/>
    <property type="match status" value="1"/>
</dbReference>
<accession>A0A971D0N7</accession>
<evidence type="ECO:0000313" key="9">
    <source>
        <dbReference type="EMBL" id="NLT80396.1"/>
    </source>
</evidence>
<feature type="transmembrane region" description="Helical" evidence="7">
    <location>
        <begin position="228"/>
        <end position="255"/>
    </location>
</feature>
<proteinExistence type="inferred from homology"/>
<comment type="subcellular location">
    <subcellularLocation>
        <location evidence="1 7">Cell membrane</location>
        <topology evidence="1 7">Multi-pass membrane protein</topology>
    </subcellularLocation>
</comment>
<feature type="transmembrane region" description="Helical" evidence="7">
    <location>
        <begin position="102"/>
        <end position="127"/>
    </location>
</feature>
<dbReference type="PANTHER" id="PTHR30151:SF20">
    <property type="entry name" value="ABC TRANSPORTER PERMEASE PROTEIN HI_0355-RELATED"/>
    <property type="match status" value="1"/>
</dbReference>
<reference evidence="9" key="1">
    <citation type="journal article" date="2020" name="Biotechnol. Biofuels">
        <title>New insights from the biogas microbiome by comprehensive genome-resolved metagenomics of nearly 1600 species originating from multiple anaerobic digesters.</title>
        <authorList>
            <person name="Campanaro S."/>
            <person name="Treu L."/>
            <person name="Rodriguez-R L.M."/>
            <person name="Kovalovszki A."/>
            <person name="Ziels R.M."/>
            <person name="Maus I."/>
            <person name="Zhu X."/>
            <person name="Kougias P.G."/>
            <person name="Basile A."/>
            <person name="Luo G."/>
            <person name="Schluter A."/>
            <person name="Konstantinidis K.T."/>
            <person name="Angelidaki I."/>
        </authorList>
    </citation>
    <scope>NUCLEOTIDE SEQUENCE</scope>
    <source>
        <strain evidence="9">AS01afH2WH_6</strain>
    </source>
</reference>
<keyword evidence="2 7" id="KW-0813">Transport</keyword>
<keyword evidence="4 7" id="KW-0812">Transmembrane</keyword>